<dbReference type="Proteomes" id="UP000247702">
    <property type="component" value="Unassembled WGS sequence"/>
</dbReference>
<dbReference type="GO" id="GO:0005819">
    <property type="term" value="C:spindle"/>
    <property type="evidence" value="ECO:0007669"/>
    <property type="project" value="UniProtKB-SubCell"/>
</dbReference>
<dbReference type="GO" id="GO:0060236">
    <property type="term" value="P:regulation of mitotic spindle organization"/>
    <property type="evidence" value="ECO:0007669"/>
    <property type="project" value="InterPro"/>
</dbReference>
<dbReference type="PANTHER" id="PTHR14326:SF44">
    <property type="entry name" value="TARGETING PROTEIN FOR XKLP2"/>
    <property type="match status" value="1"/>
</dbReference>
<comment type="subcellular location">
    <subcellularLocation>
        <location evidence="2">Cytoplasm</location>
        <location evidence="2">Cytoskeleton</location>
        <location evidence="2">Spindle</location>
    </subcellularLocation>
    <subcellularLocation>
        <location evidence="1">Nucleus</location>
    </subcellularLocation>
</comment>
<evidence type="ECO:0000256" key="3">
    <source>
        <dbReference type="ARBA" id="ARBA00005885"/>
    </source>
</evidence>
<dbReference type="STRING" id="94130.A0A2Z6Q299"/>
<feature type="region of interest" description="Disordered" evidence="8">
    <location>
        <begin position="359"/>
        <end position="389"/>
    </location>
</feature>
<evidence type="ECO:0000256" key="7">
    <source>
        <dbReference type="SAM" id="Coils"/>
    </source>
</evidence>
<reference evidence="11 13" key="1">
    <citation type="submission" date="2017-11" db="EMBL/GenBank/DDBJ databases">
        <title>The genome of Rhizophagus clarus HR1 reveals common genetic basis of auxotrophy among arbuscular mycorrhizal fungi.</title>
        <authorList>
            <person name="Kobayashi Y."/>
        </authorList>
    </citation>
    <scope>NUCLEOTIDE SEQUENCE [LARGE SCALE GENOMIC DNA]</scope>
    <source>
        <strain evidence="11 13">HR1</strain>
    </source>
</reference>
<feature type="region of interest" description="Disordered" evidence="8">
    <location>
        <begin position="187"/>
        <end position="210"/>
    </location>
</feature>
<dbReference type="InterPro" id="IPR009675">
    <property type="entry name" value="TPX2_fam"/>
</dbReference>
<evidence type="ECO:0000256" key="2">
    <source>
        <dbReference type="ARBA" id="ARBA00004186"/>
    </source>
</evidence>
<accession>A0A2Z6Q299</accession>
<keyword evidence="7" id="KW-0175">Coiled coil</keyword>
<organism evidence="11 13">
    <name type="scientific">Rhizophagus clarus</name>
    <dbReference type="NCBI Taxonomy" id="94130"/>
    <lineage>
        <taxon>Eukaryota</taxon>
        <taxon>Fungi</taxon>
        <taxon>Fungi incertae sedis</taxon>
        <taxon>Mucoromycota</taxon>
        <taxon>Glomeromycotina</taxon>
        <taxon>Glomeromycetes</taxon>
        <taxon>Glomerales</taxon>
        <taxon>Glomeraceae</taxon>
        <taxon>Rhizophagus</taxon>
    </lineage>
</organism>
<keyword evidence="5" id="KW-0206">Cytoskeleton</keyword>
<evidence type="ECO:0000256" key="8">
    <source>
        <dbReference type="SAM" id="MobiDB-lite"/>
    </source>
</evidence>
<evidence type="ECO:0000259" key="10">
    <source>
        <dbReference type="Pfam" id="PF12214"/>
    </source>
</evidence>
<evidence type="ECO:0000313" key="13">
    <source>
        <dbReference type="Proteomes" id="UP000247702"/>
    </source>
</evidence>
<dbReference type="InterPro" id="IPR027329">
    <property type="entry name" value="TPX2_C"/>
</dbReference>
<dbReference type="AlphaFoldDB" id="A0A2Z6Q299"/>
<dbReference type="EMBL" id="BLAL01000049">
    <property type="protein sequence ID" value="GES80400.1"/>
    <property type="molecule type" value="Genomic_DNA"/>
</dbReference>
<dbReference type="InterPro" id="IPR027330">
    <property type="entry name" value="TPX2_central_dom"/>
</dbReference>
<evidence type="ECO:0000313" key="12">
    <source>
        <dbReference type="EMBL" id="GES80400.1"/>
    </source>
</evidence>
<dbReference type="Pfam" id="PF06886">
    <property type="entry name" value="TPX2"/>
    <property type="match status" value="1"/>
</dbReference>
<dbReference type="OrthoDB" id="1684416at2759"/>
<feature type="domain" description="TPX2 central" evidence="10">
    <location>
        <begin position="119"/>
        <end position="184"/>
    </location>
</feature>
<dbReference type="PANTHER" id="PTHR14326">
    <property type="entry name" value="TARGETING PROTEIN FOR XKLP2"/>
    <property type="match status" value="1"/>
</dbReference>
<name>A0A2Z6Q299_9GLOM</name>
<comment type="similarity">
    <text evidence="3">Belongs to the TPX2 family.</text>
</comment>
<feature type="domain" description="TPX2 C-terminal" evidence="9">
    <location>
        <begin position="348"/>
        <end position="422"/>
    </location>
</feature>
<protein>
    <submittedName>
        <fullName evidence="12">Targeting protein for Xklp2 homolog</fullName>
    </submittedName>
</protein>
<dbReference type="Pfam" id="PF12214">
    <property type="entry name" value="TPX2_importin"/>
    <property type="match status" value="1"/>
</dbReference>
<sequence length="528" mass="62471">MDITNFNNDKPGMTKKFKYMEEVSQITYDAGLSVTSSTQSLQTKNYLTKKSDGVQKRAFVPTIPKPFKFHTALRVNPSCNKENSPKSPYTPLAVKVQRFLEKPTKFDAKENLKSNKVRTVTVPRSPYLRTKYRSKPTTVLPTEERKLREMQSYKFKANPVDRRIFENIDFGNPKVQKQKLTEPHSPAITKLKTPRPMSPSPLRIIKANPVPDHKEPYRPVIERRYIDLPDFVLPGEEISKRKSQEIEDRIRREREEMERMREFRAQPLPTDSPDCLPTRLYYPPTHPRPFSLLTDNRGEKYQREFHERVKREHEYEKEIQFHAQPLPNFEPEIPRKPECPPPTEPVGFFFHTDTRMEERHTYDEHRRLRDKEAEEQREQRDREEETRNAEEIRRLRADLVHHAQPIRHYPPIIIQPSNKKPTRPVSPMIGEKRRKYMQMLNNYEYFKDDLDNMDDDSDMSNVEPVLYSADQITNTNVYGLTPIAECETEFQDIIMADSVSSEQVQREEMIMNEVTFMSDEIDSNKLQN</sequence>
<evidence type="ECO:0000256" key="6">
    <source>
        <dbReference type="ARBA" id="ARBA00023242"/>
    </source>
</evidence>
<gene>
    <name evidence="12" type="ORF">RCL2_000768600</name>
    <name evidence="11" type="ORF">RclHR1_10330005</name>
</gene>
<dbReference type="GO" id="GO:0005874">
    <property type="term" value="C:microtubule"/>
    <property type="evidence" value="ECO:0007669"/>
    <property type="project" value="InterPro"/>
</dbReference>
<dbReference type="EMBL" id="BEXD01000040">
    <property type="protein sequence ID" value="GBB83635.1"/>
    <property type="molecule type" value="Genomic_DNA"/>
</dbReference>
<reference evidence="12" key="2">
    <citation type="submission" date="2019-10" db="EMBL/GenBank/DDBJ databases">
        <title>Conservation and host-specific expression of non-tandemly repeated heterogenous ribosome RNA gene in arbuscular mycorrhizal fungi.</title>
        <authorList>
            <person name="Maeda T."/>
            <person name="Kobayashi Y."/>
            <person name="Nakagawa T."/>
            <person name="Ezawa T."/>
            <person name="Yamaguchi K."/>
            <person name="Bino T."/>
            <person name="Nishimoto Y."/>
            <person name="Shigenobu S."/>
            <person name="Kawaguchi M."/>
        </authorList>
    </citation>
    <scope>NUCLEOTIDE SEQUENCE</scope>
    <source>
        <strain evidence="12">HR1</strain>
    </source>
</reference>
<keyword evidence="4" id="KW-0963">Cytoplasm</keyword>
<dbReference type="Proteomes" id="UP000615446">
    <property type="component" value="Unassembled WGS sequence"/>
</dbReference>
<evidence type="ECO:0000256" key="4">
    <source>
        <dbReference type="ARBA" id="ARBA00022490"/>
    </source>
</evidence>
<keyword evidence="13" id="KW-1185">Reference proteome</keyword>
<evidence type="ECO:0000256" key="1">
    <source>
        <dbReference type="ARBA" id="ARBA00004123"/>
    </source>
</evidence>
<comment type="caution">
    <text evidence="11">The sequence shown here is derived from an EMBL/GenBank/DDBJ whole genome shotgun (WGS) entry which is preliminary data.</text>
</comment>
<dbReference type="GO" id="GO:0005634">
    <property type="term" value="C:nucleus"/>
    <property type="evidence" value="ECO:0007669"/>
    <property type="project" value="UniProtKB-SubCell"/>
</dbReference>
<keyword evidence="6" id="KW-0539">Nucleus</keyword>
<evidence type="ECO:0000256" key="5">
    <source>
        <dbReference type="ARBA" id="ARBA00023212"/>
    </source>
</evidence>
<evidence type="ECO:0000313" key="11">
    <source>
        <dbReference type="EMBL" id="GBB83635.1"/>
    </source>
</evidence>
<proteinExistence type="inferred from homology"/>
<feature type="coiled-coil region" evidence="7">
    <location>
        <begin position="236"/>
        <end position="263"/>
    </location>
</feature>
<evidence type="ECO:0000259" key="9">
    <source>
        <dbReference type="Pfam" id="PF06886"/>
    </source>
</evidence>